<comment type="caution">
    <text evidence="3">The sequence shown here is derived from an EMBL/GenBank/DDBJ whole genome shotgun (WGS) entry which is preliminary data.</text>
</comment>
<proteinExistence type="predicted"/>
<keyword evidence="1" id="KW-1133">Transmembrane helix</keyword>
<evidence type="ECO:0000256" key="1">
    <source>
        <dbReference type="SAM" id="Phobius"/>
    </source>
</evidence>
<organism evidence="3 4">
    <name type="scientific">Candidatus Komeilibacteria bacterium RIFCSPLOWO2_01_FULL_53_11</name>
    <dbReference type="NCBI Taxonomy" id="1798552"/>
    <lineage>
        <taxon>Bacteria</taxon>
        <taxon>Candidatus Komeiliibacteriota</taxon>
    </lineage>
</organism>
<protein>
    <recommendedName>
        <fullName evidence="2">YoaR-like putative peptidoglycan binding domain-containing protein</fullName>
    </recommendedName>
</protein>
<evidence type="ECO:0000259" key="2">
    <source>
        <dbReference type="Pfam" id="PF12229"/>
    </source>
</evidence>
<reference evidence="3 4" key="1">
    <citation type="journal article" date="2016" name="Nat. Commun.">
        <title>Thousands of microbial genomes shed light on interconnected biogeochemical processes in an aquifer system.</title>
        <authorList>
            <person name="Anantharaman K."/>
            <person name="Brown C.T."/>
            <person name="Hug L.A."/>
            <person name="Sharon I."/>
            <person name="Castelle C.J."/>
            <person name="Probst A.J."/>
            <person name="Thomas B.C."/>
            <person name="Singh A."/>
            <person name="Wilkins M.J."/>
            <person name="Karaoz U."/>
            <person name="Brodie E.L."/>
            <person name="Williams K.H."/>
            <person name="Hubbard S.S."/>
            <person name="Banfield J.F."/>
        </authorList>
    </citation>
    <scope>NUCLEOTIDE SEQUENCE [LARGE SCALE GENOMIC DNA]</scope>
</reference>
<dbReference type="Proteomes" id="UP000177349">
    <property type="component" value="Unassembled WGS sequence"/>
</dbReference>
<feature type="domain" description="YoaR-like putative peptidoglycan binding" evidence="2">
    <location>
        <begin position="222"/>
        <end position="324"/>
    </location>
</feature>
<sequence length="608" mass="66201">MKLLPSLPGPTRYQIIPTAIIGIFVISMLAYAQTSPTIRNNVYVDNVHVGGMTRNEAYEAVQSHLASREEPNLTLVIENKPYPITPRDIDLAYNTTQAVEGAWRVARSGNPLRSLFELASLTVTTHPILLRQAYSDEKLHGEIATIAELVDEPLKDLRLHIDGSEISILSDTKKGYMLDQRVAFQTIAETIERNQTITPSVDRQELLPDATMESAERAKEQAERIIAGSVELRNDKNIFTVSPGQIGAWIQTVPEGQSLNVAFDEPAVGAYVTTIAAKLDAEPRAPRIQVDASGKVSDFVTPRTGKRLDQEKTIRDILSVLTKRRDDAADTNESAISLTVAIQVPEVTDGSAAELGIIELIGTATTPLTGSPQNRRYNIANGAKFLTGILIPPNEEFSTLKSLGTIDNSTGYLPELVIKGDRTIPEFGGGLCQVSTTLFRATLNAGLPITARQNHSYRVSYYEKDAAGNTIGPGLDATIYNPAPDFRFKNDTGHTVLIEGYVEGDLITFNFYGTRDGRSSAIDGPHLLSSSPAGEPIYAETDTLEPGVTKQIERAHAGGSATATYTVTYPDGSENKQVFESYYRPWPARYLVGADPSKATTTESMSNQ</sequence>
<keyword evidence="1" id="KW-0812">Transmembrane</keyword>
<keyword evidence="1" id="KW-0472">Membrane</keyword>
<name>A0A1G2BU89_9BACT</name>
<dbReference type="PANTHER" id="PTHR35788">
    <property type="entry name" value="EXPORTED PROTEIN-RELATED"/>
    <property type="match status" value="1"/>
</dbReference>
<dbReference type="PANTHER" id="PTHR35788:SF1">
    <property type="entry name" value="EXPORTED PROTEIN"/>
    <property type="match status" value="1"/>
</dbReference>
<feature type="domain" description="YoaR-like putative peptidoglycan binding" evidence="2">
    <location>
        <begin position="83"/>
        <end position="194"/>
    </location>
</feature>
<feature type="transmembrane region" description="Helical" evidence="1">
    <location>
        <begin position="12"/>
        <end position="32"/>
    </location>
</feature>
<dbReference type="InterPro" id="IPR007391">
    <property type="entry name" value="Vancomycin_resist_VanW"/>
</dbReference>
<dbReference type="Pfam" id="PF04294">
    <property type="entry name" value="VanW"/>
    <property type="match status" value="1"/>
</dbReference>
<evidence type="ECO:0000313" key="4">
    <source>
        <dbReference type="Proteomes" id="UP000177349"/>
    </source>
</evidence>
<gene>
    <name evidence="3" type="ORF">A3B31_03540</name>
</gene>
<dbReference type="InterPro" id="IPR052913">
    <property type="entry name" value="Glycopeptide_resist_protein"/>
</dbReference>
<dbReference type="Pfam" id="PF12229">
    <property type="entry name" value="PG_binding_4"/>
    <property type="match status" value="2"/>
</dbReference>
<dbReference type="EMBL" id="MHKN01000032">
    <property type="protein sequence ID" value="OGY91807.1"/>
    <property type="molecule type" value="Genomic_DNA"/>
</dbReference>
<accession>A0A1G2BU89</accession>
<dbReference type="InterPro" id="IPR022029">
    <property type="entry name" value="YoaR-like_PG-bd"/>
</dbReference>
<evidence type="ECO:0000313" key="3">
    <source>
        <dbReference type="EMBL" id="OGY91807.1"/>
    </source>
</evidence>
<dbReference type="AlphaFoldDB" id="A0A1G2BU89"/>